<evidence type="ECO:0000313" key="1">
    <source>
        <dbReference type="EMBL" id="MFD2831667.1"/>
    </source>
</evidence>
<comment type="caution">
    <text evidence="1">The sequence shown here is derived from an EMBL/GenBank/DDBJ whole genome shotgun (WGS) entry which is preliminary data.</text>
</comment>
<name>A0ABW5WZ57_9FLAO</name>
<proteinExistence type="predicted"/>
<dbReference type="RefSeq" id="WP_251741432.1">
    <property type="nucleotide sequence ID" value="NZ_JBHUOJ010000001.1"/>
</dbReference>
<reference evidence="2" key="1">
    <citation type="journal article" date="2019" name="Int. J. Syst. Evol. Microbiol.">
        <title>The Global Catalogue of Microorganisms (GCM) 10K type strain sequencing project: providing services to taxonomists for standard genome sequencing and annotation.</title>
        <authorList>
            <consortium name="The Broad Institute Genomics Platform"/>
            <consortium name="The Broad Institute Genome Sequencing Center for Infectious Disease"/>
            <person name="Wu L."/>
            <person name="Ma J."/>
        </authorList>
    </citation>
    <scope>NUCLEOTIDE SEQUENCE [LARGE SCALE GENOMIC DNA]</scope>
    <source>
        <strain evidence="2">KCTC 52925</strain>
    </source>
</reference>
<organism evidence="1 2">
    <name type="scientific">Christiangramia antarctica</name>
    <dbReference type="NCBI Taxonomy" id="2058158"/>
    <lineage>
        <taxon>Bacteria</taxon>
        <taxon>Pseudomonadati</taxon>
        <taxon>Bacteroidota</taxon>
        <taxon>Flavobacteriia</taxon>
        <taxon>Flavobacteriales</taxon>
        <taxon>Flavobacteriaceae</taxon>
        <taxon>Christiangramia</taxon>
    </lineage>
</organism>
<keyword evidence="2" id="KW-1185">Reference proteome</keyword>
<evidence type="ECO:0000313" key="2">
    <source>
        <dbReference type="Proteomes" id="UP001597438"/>
    </source>
</evidence>
<dbReference type="EMBL" id="JBHUOJ010000001">
    <property type="protein sequence ID" value="MFD2831667.1"/>
    <property type="molecule type" value="Genomic_DNA"/>
</dbReference>
<protein>
    <submittedName>
        <fullName evidence="1">Uncharacterized protein</fullName>
    </submittedName>
</protein>
<sequence>MYKVEDGKRTDLLLVGKGKTYALDVPSLGDSWNSMELIVKVMIYHLFE</sequence>
<accession>A0ABW5WZ57</accession>
<dbReference type="Proteomes" id="UP001597438">
    <property type="component" value="Unassembled WGS sequence"/>
</dbReference>
<gene>
    <name evidence="1" type="ORF">ACFSYS_00105</name>
</gene>